<dbReference type="RefSeq" id="WP_161812929.1">
    <property type="nucleotide sequence ID" value="NZ_BLJN01000003.1"/>
</dbReference>
<proteinExistence type="inferred from homology"/>
<dbReference type="InterPro" id="IPR005511">
    <property type="entry name" value="SMP-30"/>
</dbReference>
<dbReference type="AlphaFoldDB" id="A0A829YE80"/>
<dbReference type="EMBL" id="BLJN01000003">
    <property type="protein sequence ID" value="GFE81253.1"/>
    <property type="molecule type" value="Genomic_DNA"/>
</dbReference>
<dbReference type="InterPro" id="IPR011042">
    <property type="entry name" value="6-blade_b-propeller_TolB-like"/>
</dbReference>
<keyword evidence="3" id="KW-0862">Zinc</keyword>
<dbReference type="SUPFAM" id="SSF63829">
    <property type="entry name" value="Calcium-dependent phosphotriesterase"/>
    <property type="match status" value="1"/>
</dbReference>
<evidence type="ECO:0000313" key="6">
    <source>
        <dbReference type="Proteomes" id="UP000445000"/>
    </source>
</evidence>
<comment type="similarity">
    <text evidence="1">Belongs to the SMP-30/CGR1 family.</text>
</comment>
<evidence type="ECO:0000259" key="4">
    <source>
        <dbReference type="Pfam" id="PF08450"/>
    </source>
</evidence>
<name>A0A829YE80_9GAMM</name>
<feature type="binding site" evidence="3">
    <location>
        <position position="101"/>
    </location>
    <ligand>
        <name>substrate</name>
    </ligand>
</feature>
<evidence type="ECO:0000256" key="1">
    <source>
        <dbReference type="ARBA" id="ARBA00008853"/>
    </source>
</evidence>
<dbReference type="PANTHER" id="PTHR10907">
    <property type="entry name" value="REGUCALCIN"/>
    <property type="match status" value="1"/>
</dbReference>
<dbReference type="GO" id="GO:0005509">
    <property type="term" value="F:calcium ion binding"/>
    <property type="evidence" value="ECO:0007669"/>
    <property type="project" value="TreeGrafter"/>
</dbReference>
<feature type="binding site" evidence="3">
    <location>
        <position position="194"/>
    </location>
    <ligand>
        <name>a divalent metal cation</name>
        <dbReference type="ChEBI" id="CHEBI:60240"/>
    </ligand>
</feature>
<keyword evidence="6" id="KW-1185">Reference proteome</keyword>
<reference evidence="6" key="1">
    <citation type="submission" date="2020-01" db="EMBL/GenBank/DDBJ databases">
        <title>'Steroidobacter agaridevorans' sp. nov., agar-degrading bacteria isolated from rhizosphere soils.</title>
        <authorList>
            <person name="Ikenaga M."/>
            <person name="Kataoka M."/>
            <person name="Murouchi A."/>
            <person name="Katsuragi S."/>
            <person name="Sakai M."/>
        </authorList>
    </citation>
    <scope>NUCLEOTIDE SEQUENCE [LARGE SCALE GENOMIC DNA]</scope>
    <source>
        <strain evidence="6">YU21-B</strain>
    </source>
</reference>
<dbReference type="Gene3D" id="2.120.10.30">
    <property type="entry name" value="TolB, C-terminal domain"/>
    <property type="match status" value="1"/>
</dbReference>
<accession>A0A829YE80</accession>
<comment type="caution">
    <text evidence="5">The sequence shown here is derived from an EMBL/GenBank/DDBJ whole genome shotgun (WGS) entry which is preliminary data.</text>
</comment>
<protein>
    <submittedName>
        <fullName evidence="5">Gluconolaconase</fullName>
    </submittedName>
</protein>
<evidence type="ECO:0000256" key="2">
    <source>
        <dbReference type="PIRSR" id="PIRSR605511-1"/>
    </source>
</evidence>
<dbReference type="GO" id="GO:0019853">
    <property type="term" value="P:L-ascorbic acid biosynthetic process"/>
    <property type="evidence" value="ECO:0007669"/>
    <property type="project" value="TreeGrafter"/>
</dbReference>
<dbReference type="PANTHER" id="PTHR10907:SF47">
    <property type="entry name" value="REGUCALCIN"/>
    <property type="match status" value="1"/>
</dbReference>
<sequence length="289" mass="31599">MTKVDCVCAVGAQLGEGPLWSAPEQAVWFVDIKGRQVHRFDTRGSALSSWAAPEEVGFVVKATGGRFVAGMKSGLHSFDPTNGKFTLITRVDSDRPRNRLNDGYVDGAGRLWFGSMDNDESQSTGSLYRFDQRGLRRCDENYVITNGPTTSPDGRTLYHVDTLERIIYAFDLNDGDLSNRREFARIEKPGAYPDGPAIDADGCVWIGLFGGWGVQRFSPQGELLQTIEMPVANCTKVAFGGNDLRTMYITTAWKGLSKEQLATQPLAGGLFATRVGTPGVAPNEVRYDG</sequence>
<feature type="binding site" evidence="3">
    <location>
        <position position="16"/>
    </location>
    <ligand>
        <name>a divalent metal cation</name>
        <dbReference type="ChEBI" id="CHEBI:60240"/>
    </ligand>
</feature>
<feature type="active site" description="Proton donor/acceptor" evidence="2">
    <location>
        <position position="194"/>
    </location>
</feature>
<organism evidence="5 6">
    <name type="scientific">Steroidobacter agaridevorans</name>
    <dbReference type="NCBI Taxonomy" id="2695856"/>
    <lineage>
        <taxon>Bacteria</taxon>
        <taxon>Pseudomonadati</taxon>
        <taxon>Pseudomonadota</taxon>
        <taxon>Gammaproteobacteria</taxon>
        <taxon>Steroidobacterales</taxon>
        <taxon>Steroidobacteraceae</taxon>
        <taxon>Steroidobacter</taxon>
    </lineage>
</organism>
<evidence type="ECO:0000256" key="3">
    <source>
        <dbReference type="PIRSR" id="PIRSR605511-2"/>
    </source>
</evidence>
<feature type="binding site" evidence="3">
    <location>
        <position position="119"/>
    </location>
    <ligand>
        <name>substrate</name>
    </ligand>
</feature>
<dbReference type="PRINTS" id="PR01790">
    <property type="entry name" value="SMP30FAMILY"/>
</dbReference>
<comment type="cofactor">
    <cofactor evidence="3">
        <name>Zn(2+)</name>
        <dbReference type="ChEBI" id="CHEBI:29105"/>
    </cofactor>
    <text evidence="3">Binds 1 divalent metal cation per subunit.</text>
</comment>
<dbReference type="InterPro" id="IPR013658">
    <property type="entry name" value="SGL"/>
</dbReference>
<dbReference type="GO" id="GO:0004341">
    <property type="term" value="F:gluconolactonase activity"/>
    <property type="evidence" value="ECO:0007669"/>
    <property type="project" value="TreeGrafter"/>
</dbReference>
<feature type="domain" description="SMP-30/Gluconolactonase/LRE-like region" evidence="4">
    <location>
        <begin position="14"/>
        <end position="252"/>
    </location>
</feature>
<feature type="binding site" evidence="3">
    <location>
        <position position="146"/>
    </location>
    <ligand>
        <name>a divalent metal cation</name>
        <dbReference type="ChEBI" id="CHEBI:60240"/>
    </ligand>
</feature>
<gene>
    <name evidence="5" type="primary">xylC</name>
    <name evidence="5" type="ORF">GCM10011487_32530</name>
</gene>
<dbReference type="Pfam" id="PF08450">
    <property type="entry name" value="SGL"/>
    <property type="match status" value="1"/>
</dbReference>
<evidence type="ECO:0000313" key="5">
    <source>
        <dbReference type="EMBL" id="GFE81253.1"/>
    </source>
</evidence>
<dbReference type="Proteomes" id="UP000445000">
    <property type="component" value="Unassembled WGS sequence"/>
</dbReference>
<keyword evidence="3" id="KW-0479">Metal-binding</keyword>
<feature type="binding site" evidence="3">
    <location>
        <position position="99"/>
    </location>
    <ligand>
        <name>substrate</name>
    </ligand>
</feature>